<proteinExistence type="predicted"/>
<evidence type="ECO:0000313" key="3">
    <source>
        <dbReference type="Proteomes" id="UP000242188"/>
    </source>
</evidence>
<sequence length="659" mass="73075">MAPVVIGETSEEIETEREAPSPKSEVNDTPRSRSSIYSSDRETQIKTETDTDTEYGVRQPPKPPGSNIATAIVQEAVGTVEKREGPTQSPDIDCILEIVKKQNIDDFKTLEKRLTTTDRKRILHIVAVYGSADMVECMKTWDGMEWNEECTLPENVFGEALKGIIVSKATALYLATFMNKTEMVSKLINCAGEDNIKYCFKNLELRNPMETVYMRNLAQLLKREHSELEPAIIPGHRVGKDGKRERVFIVYSKEITNASCKKDKSLGLVMKQNPYVYTKESDDYKKDMKISGEDKIRAEKAIARNRDRLWRDHSNLNIIGVSPVIYRNNGADIIQKPCIVLYCSTKGVVPLDEPDFPKQLDIEEDDSIDVDVHEGYFLPGGYSSLPSTSYHDVLKMGCDIGRSTSVGNPPHFLCGTLGPFVKFNNKIGFLTCAHVLFDIDNTTIPLDYKYDGTNEIEVVQPSPDTTTVNGTPQPCGHVKRAIFNPQRNPSIDAAVVELTDRIPNKGQFSNSKRSSYREAGFEELPEYNKGKVQRNLKHFGASYMVFQFGSASDVTRGTVSVCGVDVRPLSTVLSLPLGNGKVQMINQYQVCGAHPTMTFFSRGDSGSAVFMKTPGADDMCCIGMAIGSTHVDTDQFPSAVVTPIGAVLDALDYNIASFP</sequence>
<dbReference type="OrthoDB" id="6161447at2759"/>
<dbReference type="InterPro" id="IPR009003">
    <property type="entry name" value="Peptidase_S1_PA"/>
</dbReference>
<gene>
    <name evidence="2" type="ORF">KP79_PYT11134</name>
</gene>
<evidence type="ECO:0000256" key="1">
    <source>
        <dbReference type="SAM" id="MobiDB-lite"/>
    </source>
</evidence>
<accession>A0A210PSN0</accession>
<dbReference type="SUPFAM" id="SSF50494">
    <property type="entry name" value="Trypsin-like serine proteases"/>
    <property type="match status" value="1"/>
</dbReference>
<organism evidence="2 3">
    <name type="scientific">Mizuhopecten yessoensis</name>
    <name type="common">Japanese scallop</name>
    <name type="synonym">Patinopecten yessoensis</name>
    <dbReference type="NCBI Taxonomy" id="6573"/>
    <lineage>
        <taxon>Eukaryota</taxon>
        <taxon>Metazoa</taxon>
        <taxon>Spiralia</taxon>
        <taxon>Lophotrochozoa</taxon>
        <taxon>Mollusca</taxon>
        <taxon>Bivalvia</taxon>
        <taxon>Autobranchia</taxon>
        <taxon>Pteriomorphia</taxon>
        <taxon>Pectinida</taxon>
        <taxon>Pectinoidea</taxon>
        <taxon>Pectinidae</taxon>
        <taxon>Mizuhopecten</taxon>
    </lineage>
</organism>
<feature type="compositionally biased region" description="Basic and acidic residues" evidence="1">
    <location>
        <begin position="16"/>
        <end position="31"/>
    </location>
</feature>
<evidence type="ECO:0000313" key="2">
    <source>
        <dbReference type="EMBL" id="OWF39500.1"/>
    </source>
</evidence>
<protein>
    <recommendedName>
        <fullName evidence="4">Peptidase S1 domain-containing protein</fullName>
    </recommendedName>
</protein>
<feature type="region of interest" description="Disordered" evidence="1">
    <location>
        <begin position="1"/>
        <end position="67"/>
    </location>
</feature>
<dbReference type="AlphaFoldDB" id="A0A210PSN0"/>
<name>A0A210PSN0_MIZYE</name>
<dbReference type="EMBL" id="NEDP02005523">
    <property type="protein sequence ID" value="OWF39500.1"/>
    <property type="molecule type" value="Genomic_DNA"/>
</dbReference>
<evidence type="ECO:0008006" key="4">
    <source>
        <dbReference type="Google" id="ProtNLM"/>
    </source>
</evidence>
<keyword evidence="3" id="KW-1185">Reference proteome</keyword>
<feature type="compositionally biased region" description="Basic and acidic residues" evidence="1">
    <location>
        <begin position="39"/>
        <end position="49"/>
    </location>
</feature>
<comment type="caution">
    <text evidence="2">The sequence shown here is derived from an EMBL/GenBank/DDBJ whole genome shotgun (WGS) entry which is preliminary data.</text>
</comment>
<reference evidence="2 3" key="1">
    <citation type="journal article" date="2017" name="Nat. Ecol. Evol.">
        <title>Scallop genome provides insights into evolution of bilaterian karyotype and development.</title>
        <authorList>
            <person name="Wang S."/>
            <person name="Zhang J."/>
            <person name="Jiao W."/>
            <person name="Li J."/>
            <person name="Xun X."/>
            <person name="Sun Y."/>
            <person name="Guo X."/>
            <person name="Huan P."/>
            <person name="Dong B."/>
            <person name="Zhang L."/>
            <person name="Hu X."/>
            <person name="Sun X."/>
            <person name="Wang J."/>
            <person name="Zhao C."/>
            <person name="Wang Y."/>
            <person name="Wang D."/>
            <person name="Huang X."/>
            <person name="Wang R."/>
            <person name="Lv J."/>
            <person name="Li Y."/>
            <person name="Zhang Z."/>
            <person name="Liu B."/>
            <person name="Lu W."/>
            <person name="Hui Y."/>
            <person name="Liang J."/>
            <person name="Zhou Z."/>
            <person name="Hou R."/>
            <person name="Li X."/>
            <person name="Liu Y."/>
            <person name="Li H."/>
            <person name="Ning X."/>
            <person name="Lin Y."/>
            <person name="Zhao L."/>
            <person name="Xing Q."/>
            <person name="Dou J."/>
            <person name="Li Y."/>
            <person name="Mao J."/>
            <person name="Guo H."/>
            <person name="Dou H."/>
            <person name="Li T."/>
            <person name="Mu C."/>
            <person name="Jiang W."/>
            <person name="Fu Q."/>
            <person name="Fu X."/>
            <person name="Miao Y."/>
            <person name="Liu J."/>
            <person name="Yu Q."/>
            <person name="Li R."/>
            <person name="Liao H."/>
            <person name="Li X."/>
            <person name="Kong Y."/>
            <person name="Jiang Z."/>
            <person name="Chourrout D."/>
            <person name="Li R."/>
            <person name="Bao Z."/>
        </authorList>
    </citation>
    <scope>NUCLEOTIDE SEQUENCE [LARGE SCALE GENOMIC DNA]</scope>
    <source>
        <strain evidence="2 3">PY_sf001</strain>
    </source>
</reference>
<dbReference type="Proteomes" id="UP000242188">
    <property type="component" value="Unassembled WGS sequence"/>
</dbReference>